<sequence>MASNSTGSPTGSGYRWGKIVLLVSIIIPVYNTEKFVRRSIESALAQTYSANEIILVNDGSTDRSPQICDEYASTYPRITVIHQLNKGVSAARNAGMDAARGEFIQFLDSDDEIESTMTESLVHAIREQDCDLVVCGYVNRGKTVQEIRADSNVYEASEFMARAYTTPNLAPLTWSSCNMLFRSLILRDHKLRFDSSFVMGEDGLFMLEYMSRCRSIYVLNRVLYNYYQYDPADRVSAITYFSPDLYSLRIKYFERLYSIVSSEISQDLERQMLRSFFNLVIISLVYMGAYAEFFTNRDLLQRVKSIINHPYVRKASKVYKRSRKTDSAIIPRLIRMRMAMPLVLLIRSRGKKFVVRNGKRQHIRSVYRENRSLL</sequence>
<gene>
    <name evidence="5" type="ORF">D7Z26_23310</name>
</gene>
<dbReference type="Pfam" id="PF00535">
    <property type="entry name" value="Glycos_transf_2"/>
    <property type="match status" value="1"/>
</dbReference>
<accession>A0A494X9S5</accession>
<dbReference type="InterPro" id="IPR029044">
    <property type="entry name" value="Nucleotide-diphossugar_trans"/>
</dbReference>
<dbReference type="PANTHER" id="PTHR22916:SF51">
    <property type="entry name" value="GLYCOSYLTRANSFERASE EPSH-RELATED"/>
    <property type="match status" value="1"/>
</dbReference>
<dbReference type="EMBL" id="RBZM01000011">
    <property type="protein sequence ID" value="RKP47240.1"/>
    <property type="molecule type" value="Genomic_DNA"/>
</dbReference>
<comment type="caution">
    <text evidence="5">The sequence shown here is derived from an EMBL/GenBank/DDBJ whole genome shotgun (WGS) entry which is preliminary data.</text>
</comment>
<name>A0A494X9S5_9BACL</name>
<evidence type="ECO:0000256" key="1">
    <source>
        <dbReference type="ARBA" id="ARBA00006739"/>
    </source>
</evidence>
<dbReference type="GO" id="GO:0016757">
    <property type="term" value="F:glycosyltransferase activity"/>
    <property type="evidence" value="ECO:0007669"/>
    <property type="project" value="UniProtKB-KW"/>
</dbReference>
<comment type="similarity">
    <text evidence="1">Belongs to the glycosyltransferase 2 family.</text>
</comment>
<organism evidence="5 6">
    <name type="scientific">Cohnella endophytica</name>
    <dbReference type="NCBI Taxonomy" id="2419778"/>
    <lineage>
        <taxon>Bacteria</taxon>
        <taxon>Bacillati</taxon>
        <taxon>Bacillota</taxon>
        <taxon>Bacilli</taxon>
        <taxon>Bacillales</taxon>
        <taxon>Paenibacillaceae</taxon>
        <taxon>Cohnella</taxon>
    </lineage>
</organism>
<dbReference type="AlphaFoldDB" id="A0A494X9S5"/>
<feature type="domain" description="Glycosyltransferase 2-like" evidence="4">
    <location>
        <begin position="24"/>
        <end position="185"/>
    </location>
</feature>
<protein>
    <submittedName>
        <fullName evidence="5">Glycosyltransferase</fullName>
    </submittedName>
</protein>
<dbReference type="PANTHER" id="PTHR22916">
    <property type="entry name" value="GLYCOSYLTRANSFERASE"/>
    <property type="match status" value="1"/>
</dbReference>
<proteinExistence type="inferred from homology"/>
<keyword evidence="2" id="KW-0328">Glycosyltransferase</keyword>
<evidence type="ECO:0000313" key="5">
    <source>
        <dbReference type="EMBL" id="RKP47240.1"/>
    </source>
</evidence>
<keyword evidence="6" id="KW-1185">Reference proteome</keyword>
<dbReference type="Gene3D" id="3.90.550.10">
    <property type="entry name" value="Spore Coat Polysaccharide Biosynthesis Protein SpsA, Chain A"/>
    <property type="match status" value="1"/>
</dbReference>
<evidence type="ECO:0000256" key="3">
    <source>
        <dbReference type="ARBA" id="ARBA00022679"/>
    </source>
</evidence>
<dbReference type="CDD" id="cd00761">
    <property type="entry name" value="Glyco_tranf_GTA_type"/>
    <property type="match status" value="1"/>
</dbReference>
<dbReference type="SUPFAM" id="SSF53448">
    <property type="entry name" value="Nucleotide-diphospho-sugar transferases"/>
    <property type="match status" value="1"/>
</dbReference>
<evidence type="ECO:0000313" key="6">
    <source>
        <dbReference type="Proteomes" id="UP000282076"/>
    </source>
</evidence>
<reference evidence="5 6" key="1">
    <citation type="submission" date="2018-10" db="EMBL/GenBank/DDBJ databases">
        <title>Cohnella sp. M2MS4P-1, whole genome shotgun sequence.</title>
        <authorList>
            <person name="Tuo L."/>
        </authorList>
    </citation>
    <scope>NUCLEOTIDE SEQUENCE [LARGE SCALE GENOMIC DNA]</scope>
    <source>
        <strain evidence="5 6">M2MS4P-1</strain>
    </source>
</reference>
<dbReference type="InterPro" id="IPR001173">
    <property type="entry name" value="Glyco_trans_2-like"/>
</dbReference>
<evidence type="ECO:0000256" key="2">
    <source>
        <dbReference type="ARBA" id="ARBA00022676"/>
    </source>
</evidence>
<keyword evidence="3 5" id="KW-0808">Transferase</keyword>
<evidence type="ECO:0000259" key="4">
    <source>
        <dbReference type="Pfam" id="PF00535"/>
    </source>
</evidence>
<dbReference type="Proteomes" id="UP000282076">
    <property type="component" value="Unassembled WGS sequence"/>
</dbReference>